<accession>A0ABU1MCI4</accession>
<reference evidence="1 2" key="1">
    <citation type="submission" date="2023-07" db="EMBL/GenBank/DDBJ databases">
        <title>Sorghum-associated microbial communities from plants grown in Nebraska, USA.</title>
        <authorList>
            <person name="Schachtman D."/>
        </authorList>
    </citation>
    <scope>NUCLEOTIDE SEQUENCE [LARGE SCALE GENOMIC DNA]</scope>
    <source>
        <strain evidence="1 2">DS1730</strain>
    </source>
</reference>
<sequence length="151" mass="16875">MSNSRPEESVERCISDFTLCGEVLPVCLSLAFPVSISHEITQVHFPGEGGSFSGLIIAYVVWTYHRFALSTGDVEDLIAERGVLGSRETVCVWINRFGRHLDDCIRKGRLQPNDKAHIDEVVIMISGKKFWLWRTIDADGDVLGILVQNLS</sequence>
<evidence type="ECO:0000313" key="1">
    <source>
        <dbReference type="EMBL" id="MDR6433471.1"/>
    </source>
</evidence>
<dbReference type="PANTHER" id="PTHR35528">
    <property type="entry name" value="BLL1675 PROTEIN"/>
    <property type="match status" value="1"/>
</dbReference>
<organism evidence="1 2">
    <name type="scientific">Brucella pseudogrignonensis</name>
    <dbReference type="NCBI Taxonomy" id="419475"/>
    <lineage>
        <taxon>Bacteria</taxon>
        <taxon>Pseudomonadati</taxon>
        <taxon>Pseudomonadota</taxon>
        <taxon>Alphaproteobacteria</taxon>
        <taxon>Hyphomicrobiales</taxon>
        <taxon>Brucellaceae</taxon>
        <taxon>Brucella/Ochrobactrum group</taxon>
        <taxon>Brucella</taxon>
    </lineage>
</organism>
<proteinExistence type="predicted"/>
<evidence type="ECO:0000313" key="2">
    <source>
        <dbReference type="Proteomes" id="UP001184614"/>
    </source>
</evidence>
<dbReference type="PANTHER" id="PTHR35528:SF3">
    <property type="entry name" value="BLL1675 PROTEIN"/>
    <property type="match status" value="1"/>
</dbReference>
<comment type="caution">
    <text evidence="1">The sequence shown here is derived from an EMBL/GenBank/DDBJ whole genome shotgun (WGS) entry which is preliminary data.</text>
</comment>
<dbReference type="Proteomes" id="UP001184614">
    <property type="component" value="Unassembled WGS sequence"/>
</dbReference>
<dbReference type="InterPro" id="IPR052183">
    <property type="entry name" value="IS_Transposase"/>
</dbReference>
<protein>
    <submittedName>
        <fullName evidence="1">Transposase-like protein</fullName>
    </submittedName>
</protein>
<gene>
    <name evidence="1" type="ORF">J2782_003217</name>
</gene>
<name>A0ABU1MCI4_9HYPH</name>
<dbReference type="EMBL" id="JAVDQT010000005">
    <property type="protein sequence ID" value="MDR6433471.1"/>
    <property type="molecule type" value="Genomic_DNA"/>
</dbReference>
<keyword evidence="2" id="KW-1185">Reference proteome</keyword>